<sequence length="203" mass="23866">MEQKELNNYKEKLYKEKQRINDLIKQLQDSGEVNTTKLIDSELSFYDNHDGDLGAEIFIMERGRALKGNENYLLEKVEDALKSIDDGTYGVCKKCGREISKERLDFLPYAQNCIKCQNEISTIKTYNSEQRPIEEIVIGPPFGYGYNDYDVDQQVPFDAEDSYQSVERFNRLRNIVEYYDDDNMYVEDVEKISNQQYRNQLPD</sequence>
<feature type="domain" description="Zinc finger DksA/TraR C4-type" evidence="5">
    <location>
        <begin position="87"/>
        <end position="119"/>
    </location>
</feature>
<keyword evidence="7" id="KW-1185">Reference proteome</keyword>
<name>A0A919RWW9_9CLOT</name>
<accession>A0A919RWW9</accession>
<evidence type="ECO:0000259" key="5">
    <source>
        <dbReference type="Pfam" id="PF01258"/>
    </source>
</evidence>
<organism evidence="6 7">
    <name type="scientific">Clostridium polyendosporum</name>
    <dbReference type="NCBI Taxonomy" id="69208"/>
    <lineage>
        <taxon>Bacteria</taxon>
        <taxon>Bacillati</taxon>
        <taxon>Bacillota</taxon>
        <taxon>Clostridia</taxon>
        <taxon>Eubacteriales</taxon>
        <taxon>Clostridiaceae</taxon>
        <taxon>Clostridium</taxon>
    </lineage>
</organism>
<comment type="caution">
    <text evidence="6">The sequence shown here is derived from an EMBL/GenBank/DDBJ whole genome shotgun (WGS) entry which is preliminary data.</text>
</comment>
<dbReference type="InterPro" id="IPR014240">
    <property type="entry name" value="YteA"/>
</dbReference>
<dbReference type="InterPro" id="IPR000962">
    <property type="entry name" value="Znf_DskA_TraR"/>
</dbReference>
<dbReference type="InterPro" id="IPR037187">
    <property type="entry name" value="DnaK_N"/>
</dbReference>
<keyword evidence="2" id="KW-0863">Zinc-finger</keyword>
<evidence type="ECO:0000256" key="4">
    <source>
        <dbReference type="PROSITE-ProRule" id="PRU00510"/>
    </source>
</evidence>
<evidence type="ECO:0000256" key="3">
    <source>
        <dbReference type="ARBA" id="ARBA00022833"/>
    </source>
</evidence>
<dbReference type="Gene3D" id="1.20.120.910">
    <property type="entry name" value="DksA, coiled-coil domain"/>
    <property type="match status" value="1"/>
</dbReference>
<dbReference type="PROSITE" id="PS51128">
    <property type="entry name" value="ZF_DKSA_2"/>
    <property type="match status" value="1"/>
</dbReference>
<proteinExistence type="predicted"/>
<dbReference type="Pfam" id="PF01258">
    <property type="entry name" value="zf-dskA_traR"/>
    <property type="match status" value="1"/>
</dbReference>
<protein>
    <submittedName>
        <fullName evidence="6">Molecular chaperone DnaK</fullName>
    </submittedName>
</protein>
<dbReference type="GO" id="GO:0008270">
    <property type="term" value="F:zinc ion binding"/>
    <property type="evidence" value="ECO:0007669"/>
    <property type="project" value="UniProtKB-KW"/>
</dbReference>
<dbReference type="SUPFAM" id="SSF57716">
    <property type="entry name" value="Glucocorticoid receptor-like (DNA-binding domain)"/>
    <property type="match status" value="1"/>
</dbReference>
<reference evidence="6" key="1">
    <citation type="submission" date="2021-03" db="EMBL/GenBank/DDBJ databases">
        <title>Taxonomic study of Clostridium polyendosporum from meadow-gley soil under rice.</title>
        <authorList>
            <person name="Kobayashi H."/>
            <person name="Tanizawa Y."/>
            <person name="Yagura M."/>
        </authorList>
    </citation>
    <scope>NUCLEOTIDE SEQUENCE</scope>
    <source>
        <strain evidence="6">JCM 30710</strain>
    </source>
</reference>
<evidence type="ECO:0000256" key="2">
    <source>
        <dbReference type="ARBA" id="ARBA00022771"/>
    </source>
</evidence>
<keyword evidence="3" id="KW-0862">Zinc</keyword>
<gene>
    <name evidence="6" type="ORF">CPJCM30710_06380</name>
</gene>
<dbReference type="PANTHER" id="PTHR33823">
    <property type="entry name" value="RNA POLYMERASE-BINDING TRANSCRIPTION FACTOR DKSA-RELATED"/>
    <property type="match status" value="1"/>
</dbReference>
<dbReference type="SUPFAM" id="SSF109635">
    <property type="entry name" value="DnaK suppressor protein DksA, alpha-hairpin domain"/>
    <property type="match status" value="1"/>
</dbReference>
<dbReference type="EMBL" id="BOPZ01000003">
    <property type="protein sequence ID" value="GIM27972.1"/>
    <property type="molecule type" value="Genomic_DNA"/>
</dbReference>
<dbReference type="PANTHER" id="PTHR33823:SF4">
    <property type="entry name" value="GENERAL STRESS PROTEIN 16O"/>
    <property type="match status" value="1"/>
</dbReference>
<dbReference type="RefSeq" id="WP_212902720.1">
    <property type="nucleotide sequence ID" value="NZ_BOPZ01000003.1"/>
</dbReference>
<feature type="zinc finger region" description="dksA C4-type" evidence="4">
    <location>
        <begin position="92"/>
        <end position="116"/>
    </location>
</feature>
<evidence type="ECO:0000313" key="6">
    <source>
        <dbReference type="EMBL" id="GIM27972.1"/>
    </source>
</evidence>
<dbReference type="Proteomes" id="UP000679179">
    <property type="component" value="Unassembled WGS sequence"/>
</dbReference>
<dbReference type="NCBIfam" id="TIGR02890">
    <property type="entry name" value="bacill_yteA"/>
    <property type="match status" value="1"/>
</dbReference>
<evidence type="ECO:0000313" key="7">
    <source>
        <dbReference type="Proteomes" id="UP000679179"/>
    </source>
</evidence>
<dbReference type="AlphaFoldDB" id="A0A919RWW9"/>
<evidence type="ECO:0000256" key="1">
    <source>
        <dbReference type="ARBA" id="ARBA00022723"/>
    </source>
</evidence>
<keyword evidence="1" id="KW-0479">Metal-binding</keyword>